<dbReference type="Pfam" id="PF00098">
    <property type="entry name" value="zf-CCHC"/>
    <property type="match status" value="1"/>
</dbReference>
<dbReference type="GO" id="GO:0008270">
    <property type="term" value="F:zinc ion binding"/>
    <property type="evidence" value="ECO:0007669"/>
    <property type="project" value="UniProtKB-KW"/>
</dbReference>
<keyword evidence="1" id="KW-0862">Zinc</keyword>
<proteinExistence type="predicted"/>
<evidence type="ECO:0000313" key="4">
    <source>
        <dbReference type="Proteomes" id="UP000653305"/>
    </source>
</evidence>
<dbReference type="SMART" id="SM00343">
    <property type="entry name" value="ZnF_C2HC"/>
    <property type="match status" value="1"/>
</dbReference>
<dbReference type="EMBL" id="BMAC01000081">
    <property type="protein sequence ID" value="GFP84296.1"/>
    <property type="molecule type" value="Genomic_DNA"/>
</dbReference>
<keyword evidence="4" id="KW-1185">Reference proteome</keyword>
<keyword evidence="1" id="KW-0479">Metal-binding</keyword>
<evidence type="ECO:0000313" key="3">
    <source>
        <dbReference type="EMBL" id="GFP84296.1"/>
    </source>
</evidence>
<dbReference type="Pfam" id="PF14223">
    <property type="entry name" value="Retrotran_gag_2"/>
    <property type="match status" value="1"/>
</dbReference>
<dbReference type="PANTHER" id="PTHR47592:SF27">
    <property type="entry name" value="OS08G0421700 PROTEIN"/>
    <property type="match status" value="1"/>
</dbReference>
<dbReference type="InterPro" id="IPR054722">
    <property type="entry name" value="PolX-like_BBD"/>
</dbReference>
<dbReference type="AlphaFoldDB" id="A0A830BB98"/>
<gene>
    <name evidence="3" type="ORF">PHJA_000573300</name>
</gene>
<organism evidence="3 4">
    <name type="scientific">Phtheirospermum japonicum</name>
    <dbReference type="NCBI Taxonomy" id="374723"/>
    <lineage>
        <taxon>Eukaryota</taxon>
        <taxon>Viridiplantae</taxon>
        <taxon>Streptophyta</taxon>
        <taxon>Embryophyta</taxon>
        <taxon>Tracheophyta</taxon>
        <taxon>Spermatophyta</taxon>
        <taxon>Magnoliopsida</taxon>
        <taxon>eudicotyledons</taxon>
        <taxon>Gunneridae</taxon>
        <taxon>Pentapetalae</taxon>
        <taxon>asterids</taxon>
        <taxon>lamiids</taxon>
        <taxon>Lamiales</taxon>
        <taxon>Orobanchaceae</taxon>
        <taxon>Orobanchaceae incertae sedis</taxon>
        <taxon>Phtheirospermum</taxon>
    </lineage>
</organism>
<dbReference type="InterPro" id="IPR001878">
    <property type="entry name" value="Znf_CCHC"/>
</dbReference>
<sequence>MSNVLQHQHQTMKTAVEIMLNLKEVFGHQNLSACHLAIKKLMNARMTDSTPVRDHVLVMMGHLADIETLGGSLDADSQLDIVLHYFSSKFEKFRLNYFLMVKKDVTLAELHIDLQAAELLQKNGSEVHMADVRASSSGVKKKKRFVPKKAANVAPKMKKLKPKIPPEEFKSKTKCFKCGQSGHWKSVCPNKKIKRGISHTLLVETCLATCSAHSEVVDTGATDHVCMSFQGFLVKRQLSDDEITVYMGNATKVAAIAVGDVILSFSSDRTFVLRDCLYVPGFRRNLISVSKLFMDGYSVSFDDKVVVFSGKRFICSGTLNGQIDILKPTFNTTPKQLLNTSIINSNKRKEPSELNQTYLWHLRLSHINLKRIQRLVNDGPLSSLVLESFPL</sequence>
<accession>A0A830BB98</accession>
<protein>
    <submittedName>
        <fullName evidence="3">Retrovirus-related pol polyprotein from transposon tnt 1-94</fullName>
    </submittedName>
</protein>
<dbReference type="PANTHER" id="PTHR47592">
    <property type="entry name" value="PBF68 PROTEIN"/>
    <property type="match status" value="1"/>
</dbReference>
<feature type="domain" description="CCHC-type" evidence="2">
    <location>
        <begin position="174"/>
        <end position="190"/>
    </location>
</feature>
<dbReference type="Proteomes" id="UP000653305">
    <property type="component" value="Unassembled WGS sequence"/>
</dbReference>
<name>A0A830BB98_9LAMI</name>
<dbReference type="PROSITE" id="PS50158">
    <property type="entry name" value="ZF_CCHC"/>
    <property type="match status" value="1"/>
</dbReference>
<dbReference type="GO" id="GO:0003676">
    <property type="term" value="F:nucleic acid binding"/>
    <property type="evidence" value="ECO:0007669"/>
    <property type="project" value="InterPro"/>
</dbReference>
<dbReference type="SUPFAM" id="SSF57756">
    <property type="entry name" value="Retrovirus zinc finger-like domains"/>
    <property type="match status" value="1"/>
</dbReference>
<dbReference type="Pfam" id="PF22936">
    <property type="entry name" value="Pol_BBD"/>
    <property type="match status" value="1"/>
</dbReference>
<reference evidence="3" key="1">
    <citation type="submission" date="2020-07" db="EMBL/GenBank/DDBJ databases">
        <title>Ethylene signaling mediates host invasion by parasitic plants.</title>
        <authorList>
            <person name="Yoshida S."/>
        </authorList>
    </citation>
    <scope>NUCLEOTIDE SEQUENCE</scope>
    <source>
        <strain evidence="3">Okayama</strain>
    </source>
</reference>
<evidence type="ECO:0000259" key="2">
    <source>
        <dbReference type="PROSITE" id="PS50158"/>
    </source>
</evidence>
<dbReference type="InterPro" id="IPR036875">
    <property type="entry name" value="Znf_CCHC_sf"/>
</dbReference>
<comment type="caution">
    <text evidence="3">The sequence shown here is derived from an EMBL/GenBank/DDBJ whole genome shotgun (WGS) entry which is preliminary data.</text>
</comment>
<dbReference type="Gene3D" id="4.10.60.10">
    <property type="entry name" value="Zinc finger, CCHC-type"/>
    <property type="match status" value="1"/>
</dbReference>
<keyword evidence="1" id="KW-0863">Zinc-finger</keyword>
<evidence type="ECO:0000256" key="1">
    <source>
        <dbReference type="PROSITE-ProRule" id="PRU00047"/>
    </source>
</evidence>
<dbReference type="OrthoDB" id="914071at2759"/>